<dbReference type="EMBL" id="BAABJP010000051">
    <property type="protein sequence ID" value="GAA5172591.1"/>
    <property type="molecule type" value="Genomic_DNA"/>
</dbReference>
<keyword evidence="3" id="KW-0378">Hydrolase</keyword>
<evidence type="ECO:0000313" key="8">
    <source>
        <dbReference type="EMBL" id="GAA5172591.1"/>
    </source>
</evidence>
<feature type="transmembrane region" description="Helical" evidence="6">
    <location>
        <begin position="7"/>
        <end position="30"/>
    </location>
</feature>
<feature type="compositionally biased region" description="Pro residues" evidence="5">
    <location>
        <begin position="193"/>
        <end position="205"/>
    </location>
</feature>
<evidence type="ECO:0000256" key="4">
    <source>
        <dbReference type="ARBA" id="ARBA00022807"/>
    </source>
</evidence>
<dbReference type="InterPro" id="IPR038765">
    <property type="entry name" value="Papain-like_cys_pep_sf"/>
</dbReference>
<comment type="similarity">
    <text evidence="1">Belongs to the peptidase C40 family.</text>
</comment>
<dbReference type="PANTHER" id="PTHR47359">
    <property type="entry name" value="PEPTIDOGLYCAN DL-ENDOPEPTIDASE CWLO"/>
    <property type="match status" value="1"/>
</dbReference>
<dbReference type="PANTHER" id="PTHR47359:SF3">
    <property type="entry name" value="NLP_P60 DOMAIN-CONTAINING PROTEIN-RELATED"/>
    <property type="match status" value="1"/>
</dbReference>
<evidence type="ECO:0000256" key="5">
    <source>
        <dbReference type="SAM" id="MobiDB-lite"/>
    </source>
</evidence>
<keyword evidence="9" id="KW-1185">Reference proteome</keyword>
<keyword evidence="4" id="KW-0788">Thiol protease</keyword>
<keyword evidence="2" id="KW-0645">Protease</keyword>
<dbReference type="CDD" id="cd13399">
    <property type="entry name" value="Slt35-like"/>
    <property type="match status" value="1"/>
</dbReference>
<keyword evidence="6" id="KW-1133">Transmembrane helix</keyword>
<protein>
    <recommendedName>
        <fullName evidence="7">NlpC/P60 domain-containing protein</fullName>
    </recommendedName>
</protein>
<dbReference type="InterPro" id="IPR051794">
    <property type="entry name" value="PG_Endopeptidase_C40"/>
</dbReference>
<dbReference type="SUPFAM" id="SSF53955">
    <property type="entry name" value="Lysozyme-like"/>
    <property type="match status" value="1"/>
</dbReference>
<dbReference type="InterPro" id="IPR000064">
    <property type="entry name" value="NLP_P60_dom"/>
</dbReference>
<gene>
    <name evidence="8" type="ORF">GCM10023321_72680</name>
</gene>
<dbReference type="RefSeq" id="WP_185065226.1">
    <property type="nucleotide sequence ID" value="NZ_BAABJP010000051.1"/>
</dbReference>
<dbReference type="PROSITE" id="PS51935">
    <property type="entry name" value="NLPC_P60"/>
    <property type="match status" value="1"/>
</dbReference>
<feature type="compositionally biased region" description="Low complexity" evidence="5">
    <location>
        <begin position="206"/>
        <end position="218"/>
    </location>
</feature>
<dbReference type="SUPFAM" id="SSF54001">
    <property type="entry name" value="Cysteine proteinases"/>
    <property type="match status" value="1"/>
</dbReference>
<dbReference type="Gene3D" id="3.90.1720.10">
    <property type="entry name" value="endopeptidase domain like (from Nostoc punctiforme)"/>
    <property type="match status" value="1"/>
</dbReference>
<evidence type="ECO:0000313" key="9">
    <source>
        <dbReference type="Proteomes" id="UP001428817"/>
    </source>
</evidence>
<sequence>MIGKIVAIVLIPLAGFLGVVSVLVVLIGSLNPFNSSTSDTPAGGPAPGVPGPVADIPADYLTLYTQAAANCPGLDWSILAAIGKIETDHGRSNLPGVHSSQNASGARGPMQFLQPTFDAVTAKHPLPAGGASPPSPYNPSDAVHAAAFLLCDNGARDGRNLSAAIWNYNHDNRYVAQVLEQAHRYAAAAASPPQQPDQAAPPAPGADPSTPAPGTSPAAAAAIAYARQQLGLPYQWGGNGPEAGQAGFDCSGLTHAAYQAAGIALPRTADTQYRSGPVLPTDQGLQPGDLVFYRAPGAPKITHVALFAGNGKVVHAPDRGKLVEEVPLPTRDYVGATRPAKQDLLHQVQRRSGSSMSVSAGRASARPSRVPSGEGPTRDFSVDATMMRPIQQVSGASSPPVAGAGISPSLWGPQPRRMADRWWCHWVRGPPLGREMCRPGGVHGYGFLTVGWGPGWAGGAHTGWYGRAGWEPGFVVDGLPAVGCW</sequence>
<organism evidence="8 9">
    <name type="scientific">Pseudonocardia eucalypti</name>
    <dbReference type="NCBI Taxonomy" id="648755"/>
    <lineage>
        <taxon>Bacteria</taxon>
        <taxon>Bacillati</taxon>
        <taxon>Actinomycetota</taxon>
        <taxon>Actinomycetes</taxon>
        <taxon>Pseudonocardiales</taxon>
        <taxon>Pseudonocardiaceae</taxon>
        <taxon>Pseudonocardia</taxon>
    </lineage>
</organism>
<name>A0ABP9R789_9PSEU</name>
<feature type="region of interest" description="Disordered" evidence="5">
    <location>
        <begin position="186"/>
        <end position="218"/>
    </location>
</feature>
<accession>A0ABP9R789</accession>
<comment type="caution">
    <text evidence="8">The sequence shown here is derived from an EMBL/GenBank/DDBJ whole genome shotgun (WGS) entry which is preliminary data.</text>
</comment>
<evidence type="ECO:0000256" key="1">
    <source>
        <dbReference type="ARBA" id="ARBA00007074"/>
    </source>
</evidence>
<dbReference type="Pfam" id="PF00877">
    <property type="entry name" value="NLPC_P60"/>
    <property type="match status" value="1"/>
</dbReference>
<evidence type="ECO:0000259" key="7">
    <source>
        <dbReference type="PROSITE" id="PS51935"/>
    </source>
</evidence>
<dbReference type="Proteomes" id="UP001428817">
    <property type="component" value="Unassembled WGS sequence"/>
</dbReference>
<evidence type="ECO:0000256" key="3">
    <source>
        <dbReference type="ARBA" id="ARBA00022801"/>
    </source>
</evidence>
<keyword evidence="6" id="KW-0472">Membrane</keyword>
<dbReference type="InterPro" id="IPR023346">
    <property type="entry name" value="Lysozyme-like_dom_sf"/>
</dbReference>
<dbReference type="Gene3D" id="1.10.530.10">
    <property type="match status" value="1"/>
</dbReference>
<keyword evidence="6" id="KW-0812">Transmembrane</keyword>
<feature type="region of interest" description="Disordered" evidence="5">
    <location>
        <begin position="347"/>
        <end position="380"/>
    </location>
</feature>
<evidence type="ECO:0000256" key="2">
    <source>
        <dbReference type="ARBA" id="ARBA00022670"/>
    </source>
</evidence>
<proteinExistence type="inferred from homology"/>
<feature type="domain" description="NlpC/P60" evidence="7">
    <location>
        <begin position="216"/>
        <end position="345"/>
    </location>
</feature>
<reference evidence="9" key="1">
    <citation type="journal article" date="2019" name="Int. J. Syst. Evol. Microbiol.">
        <title>The Global Catalogue of Microorganisms (GCM) 10K type strain sequencing project: providing services to taxonomists for standard genome sequencing and annotation.</title>
        <authorList>
            <consortium name="The Broad Institute Genomics Platform"/>
            <consortium name="The Broad Institute Genome Sequencing Center for Infectious Disease"/>
            <person name="Wu L."/>
            <person name="Ma J."/>
        </authorList>
    </citation>
    <scope>NUCLEOTIDE SEQUENCE [LARGE SCALE GENOMIC DNA]</scope>
    <source>
        <strain evidence="9">JCM 18303</strain>
    </source>
</reference>
<evidence type="ECO:0000256" key="6">
    <source>
        <dbReference type="SAM" id="Phobius"/>
    </source>
</evidence>